<comment type="caution">
    <text evidence="1">The sequence shown here is derived from an EMBL/GenBank/DDBJ whole genome shotgun (WGS) entry which is preliminary data.</text>
</comment>
<dbReference type="AlphaFoldDB" id="A0A841HXA5"/>
<name>A0A841HXA5_9DEIO</name>
<protein>
    <recommendedName>
        <fullName evidence="3">Lipoprotein</fullName>
    </recommendedName>
</protein>
<gene>
    <name evidence="1" type="ORF">HNR42_000291</name>
</gene>
<evidence type="ECO:0000313" key="1">
    <source>
        <dbReference type="EMBL" id="MBB6096879.1"/>
    </source>
</evidence>
<sequence>MKPALLPAALLSAALALGSCGPRTEPDLPARVMGAAIGTYDQRLERREKLPDRRRMVVWDKDPAELGVRSARVLYDSEQRTQTWQVRLEEPRNTLEAYLGSAPRRLGEREGLTVYRAEQGMLRGAVVTVGNGQMDLYSQTYLFRYETGLASWVQAQP</sequence>
<evidence type="ECO:0008006" key="3">
    <source>
        <dbReference type="Google" id="ProtNLM"/>
    </source>
</evidence>
<organism evidence="1 2">
    <name type="scientific">Deinobacterium chartae</name>
    <dbReference type="NCBI Taxonomy" id="521158"/>
    <lineage>
        <taxon>Bacteria</taxon>
        <taxon>Thermotogati</taxon>
        <taxon>Deinococcota</taxon>
        <taxon>Deinococci</taxon>
        <taxon>Deinococcales</taxon>
        <taxon>Deinococcaceae</taxon>
        <taxon>Deinobacterium</taxon>
    </lineage>
</organism>
<reference evidence="1 2" key="1">
    <citation type="submission" date="2020-08" db="EMBL/GenBank/DDBJ databases">
        <title>Genomic Encyclopedia of Type Strains, Phase IV (KMG-IV): sequencing the most valuable type-strain genomes for metagenomic binning, comparative biology and taxonomic classification.</title>
        <authorList>
            <person name="Goeker M."/>
        </authorList>
    </citation>
    <scope>NUCLEOTIDE SEQUENCE [LARGE SCALE GENOMIC DNA]</scope>
    <source>
        <strain evidence="1 2">DSM 21458</strain>
    </source>
</reference>
<dbReference type="PROSITE" id="PS51257">
    <property type="entry name" value="PROKAR_LIPOPROTEIN"/>
    <property type="match status" value="1"/>
</dbReference>
<dbReference type="EMBL" id="JACHHG010000001">
    <property type="protein sequence ID" value="MBB6096879.1"/>
    <property type="molecule type" value="Genomic_DNA"/>
</dbReference>
<proteinExistence type="predicted"/>
<accession>A0A841HXA5</accession>
<evidence type="ECO:0000313" key="2">
    <source>
        <dbReference type="Proteomes" id="UP000569951"/>
    </source>
</evidence>
<dbReference type="RefSeq" id="WP_183983744.1">
    <property type="nucleotide sequence ID" value="NZ_JACHHG010000001.1"/>
</dbReference>
<dbReference type="Proteomes" id="UP000569951">
    <property type="component" value="Unassembled WGS sequence"/>
</dbReference>
<keyword evidence="2" id="KW-1185">Reference proteome</keyword>